<feature type="transmembrane region" description="Helical" evidence="1">
    <location>
        <begin position="37"/>
        <end position="57"/>
    </location>
</feature>
<keyword evidence="1" id="KW-0812">Transmembrane</keyword>
<keyword evidence="1" id="KW-1133">Transmembrane helix</keyword>
<dbReference type="Proteomes" id="UP001055153">
    <property type="component" value="Unassembled WGS sequence"/>
</dbReference>
<reference evidence="2" key="2">
    <citation type="submission" date="2021-08" db="EMBL/GenBank/DDBJ databases">
        <authorList>
            <person name="Tani A."/>
            <person name="Ola A."/>
            <person name="Ogura Y."/>
            <person name="Katsura K."/>
            <person name="Hayashi T."/>
        </authorList>
    </citation>
    <scope>NUCLEOTIDE SEQUENCE</scope>
    <source>
        <strain evidence="2">DSM 17168</strain>
    </source>
</reference>
<accession>A0ABQ4SB34</accession>
<proteinExistence type="predicted"/>
<keyword evidence="1" id="KW-0472">Membrane</keyword>
<name>A0ABQ4SB34_9HYPH</name>
<keyword evidence="3" id="KW-1185">Reference proteome</keyword>
<evidence type="ECO:0000313" key="3">
    <source>
        <dbReference type="Proteomes" id="UP001055153"/>
    </source>
</evidence>
<dbReference type="EMBL" id="BPQQ01000015">
    <property type="protein sequence ID" value="GJD99362.1"/>
    <property type="molecule type" value="Genomic_DNA"/>
</dbReference>
<protein>
    <submittedName>
        <fullName evidence="2">Uncharacterized protein</fullName>
    </submittedName>
</protein>
<gene>
    <name evidence="2" type="ORF">GMJLKIPL_1278</name>
</gene>
<evidence type="ECO:0000313" key="2">
    <source>
        <dbReference type="EMBL" id="GJD99362.1"/>
    </source>
</evidence>
<evidence type="ECO:0000256" key="1">
    <source>
        <dbReference type="SAM" id="Phobius"/>
    </source>
</evidence>
<reference evidence="2" key="1">
    <citation type="journal article" date="2021" name="Front. Microbiol.">
        <title>Comprehensive Comparative Genomics and Phenotyping of Methylobacterium Species.</title>
        <authorList>
            <person name="Alessa O."/>
            <person name="Ogura Y."/>
            <person name="Fujitani Y."/>
            <person name="Takami H."/>
            <person name="Hayashi T."/>
            <person name="Sahin N."/>
            <person name="Tani A."/>
        </authorList>
    </citation>
    <scope>NUCLEOTIDE SEQUENCE</scope>
    <source>
        <strain evidence="2">DSM 17168</strain>
    </source>
</reference>
<comment type="caution">
    <text evidence="2">The sequence shown here is derived from an EMBL/GenBank/DDBJ whole genome shotgun (WGS) entry which is preliminary data.</text>
</comment>
<sequence length="64" mass="6725">MNDFVALLLAALAACLGFMGLGLIVRLAVQFDLGSRYLGEGSFLQVALALGIGLAAWRRATRTA</sequence>
<dbReference type="RefSeq" id="WP_238234246.1">
    <property type="nucleotide sequence ID" value="NZ_BPQQ01000015.1"/>
</dbReference>
<organism evidence="2 3">
    <name type="scientific">Methylobacterium isbiliense</name>
    <dbReference type="NCBI Taxonomy" id="315478"/>
    <lineage>
        <taxon>Bacteria</taxon>
        <taxon>Pseudomonadati</taxon>
        <taxon>Pseudomonadota</taxon>
        <taxon>Alphaproteobacteria</taxon>
        <taxon>Hyphomicrobiales</taxon>
        <taxon>Methylobacteriaceae</taxon>
        <taxon>Methylobacterium</taxon>
    </lineage>
</organism>